<dbReference type="Pfam" id="PF14559">
    <property type="entry name" value="TPR_19"/>
    <property type="match status" value="1"/>
</dbReference>
<evidence type="ECO:0000256" key="1">
    <source>
        <dbReference type="ARBA" id="ARBA00022737"/>
    </source>
</evidence>
<dbReference type="EMBL" id="VFJB01000004">
    <property type="protein sequence ID" value="KAA0258644.1"/>
    <property type="molecule type" value="Genomic_DNA"/>
</dbReference>
<feature type="repeat" description="TPR" evidence="3">
    <location>
        <begin position="40"/>
        <end position="73"/>
    </location>
</feature>
<organism evidence="4 5">
    <name type="scientific">Deferribacter autotrophicus</name>
    <dbReference type="NCBI Taxonomy" id="500465"/>
    <lineage>
        <taxon>Bacteria</taxon>
        <taxon>Pseudomonadati</taxon>
        <taxon>Deferribacterota</taxon>
        <taxon>Deferribacteres</taxon>
        <taxon>Deferribacterales</taxon>
        <taxon>Deferribacteraceae</taxon>
        <taxon>Deferribacter</taxon>
    </lineage>
</organism>
<keyword evidence="2 3" id="KW-0802">TPR repeat</keyword>
<dbReference type="AlphaFoldDB" id="A0A5A8F5H8"/>
<keyword evidence="1" id="KW-0677">Repeat</keyword>
<comment type="caution">
    <text evidence="4">The sequence shown here is derived from an EMBL/GenBank/DDBJ whole genome shotgun (WGS) entry which is preliminary data.</text>
</comment>
<name>A0A5A8F5H8_9BACT</name>
<gene>
    <name evidence="4" type="ORF">FHQ18_05670</name>
</gene>
<dbReference type="PANTHER" id="PTHR44943">
    <property type="entry name" value="CELLULOSE SYNTHASE OPERON PROTEIN C"/>
    <property type="match status" value="1"/>
</dbReference>
<proteinExistence type="predicted"/>
<sequence length="237" mass="28012">MNEKKAYYYYEKGKEKYISKDYVKARQFFEEFLKFNDNFADVHNYLGYIYYASNDLNRAIEHYKKAIELNPYYTEALINLVVILHSIGEFKKAEKYLDSLKKSEKVRGIADKYCIGKLANMHAEIANRYTSLFLYEEAANEYEKALRLAPDFPDIRLEYANVLRDLGRLEEAIVQYDEILIRKPHYVEALINMAIAYYKLGYLGFCINALKKAKEINPENRMLKAFLYLLENAKEVE</sequence>
<dbReference type="InterPro" id="IPR019734">
    <property type="entry name" value="TPR_rpt"/>
</dbReference>
<dbReference type="Pfam" id="PF00515">
    <property type="entry name" value="TPR_1"/>
    <property type="match status" value="1"/>
</dbReference>
<dbReference type="Gene3D" id="1.25.40.10">
    <property type="entry name" value="Tetratricopeptide repeat domain"/>
    <property type="match status" value="2"/>
</dbReference>
<dbReference type="RefSeq" id="WP_149266196.1">
    <property type="nucleotide sequence ID" value="NZ_VFJB01000004.1"/>
</dbReference>
<accession>A0A5A8F5H8</accession>
<dbReference type="Proteomes" id="UP000322876">
    <property type="component" value="Unassembled WGS sequence"/>
</dbReference>
<keyword evidence="5" id="KW-1185">Reference proteome</keyword>
<dbReference type="InterPro" id="IPR051685">
    <property type="entry name" value="Ycf3/AcsC/BcsC/TPR_MFPF"/>
</dbReference>
<reference evidence="4 5" key="1">
    <citation type="submission" date="2019-06" db="EMBL/GenBank/DDBJ databases">
        <title>Genomic insights into carbon and energy metabolism of Deferribacter autotrophicus revealed new metabolic traits in the phylum Deferribacteres.</title>
        <authorList>
            <person name="Slobodkin A.I."/>
            <person name="Slobodkina G.B."/>
            <person name="Allioux M."/>
            <person name="Alain K."/>
            <person name="Jebbar M."/>
            <person name="Shadrin V."/>
            <person name="Kublanov I.V."/>
            <person name="Toshchakov S.V."/>
            <person name="Bonch-Osmolovskaya E.A."/>
        </authorList>
    </citation>
    <scope>NUCLEOTIDE SEQUENCE [LARGE SCALE GENOMIC DNA]</scope>
    <source>
        <strain evidence="4 5">SL50</strain>
    </source>
</reference>
<dbReference type="PROSITE" id="PS50293">
    <property type="entry name" value="TPR_REGION"/>
    <property type="match status" value="1"/>
</dbReference>
<feature type="repeat" description="TPR" evidence="3">
    <location>
        <begin position="119"/>
        <end position="152"/>
    </location>
</feature>
<dbReference type="InterPro" id="IPR011990">
    <property type="entry name" value="TPR-like_helical_dom_sf"/>
</dbReference>
<evidence type="ECO:0000313" key="4">
    <source>
        <dbReference type="EMBL" id="KAA0258644.1"/>
    </source>
</evidence>
<evidence type="ECO:0000256" key="3">
    <source>
        <dbReference type="PROSITE-ProRule" id="PRU00339"/>
    </source>
</evidence>
<dbReference type="SUPFAM" id="SSF48452">
    <property type="entry name" value="TPR-like"/>
    <property type="match status" value="1"/>
</dbReference>
<dbReference type="PANTHER" id="PTHR44943:SF8">
    <property type="entry name" value="TPR REPEAT-CONTAINING PROTEIN MJ0263"/>
    <property type="match status" value="1"/>
</dbReference>
<dbReference type="Pfam" id="PF13181">
    <property type="entry name" value="TPR_8"/>
    <property type="match status" value="1"/>
</dbReference>
<protein>
    <submittedName>
        <fullName evidence="4">Tetratricopeptide repeat protein</fullName>
    </submittedName>
</protein>
<feature type="repeat" description="TPR" evidence="3">
    <location>
        <begin position="187"/>
        <end position="220"/>
    </location>
</feature>
<dbReference type="OrthoDB" id="5379667at2"/>
<evidence type="ECO:0000256" key="2">
    <source>
        <dbReference type="ARBA" id="ARBA00022803"/>
    </source>
</evidence>
<dbReference type="SMART" id="SM00028">
    <property type="entry name" value="TPR"/>
    <property type="match status" value="5"/>
</dbReference>
<dbReference type="PROSITE" id="PS50005">
    <property type="entry name" value="TPR"/>
    <property type="match status" value="3"/>
</dbReference>
<evidence type="ECO:0000313" key="5">
    <source>
        <dbReference type="Proteomes" id="UP000322876"/>
    </source>
</evidence>